<organism evidence="2 3">
    <name type="scientific">Candidatus Ozemobacter sibiricus</name>
    <dbReference type="NCBI Taxonomy" id="2268124"/>
    <lineage>
        <taxon>Bacteria</taxon>
        <taxon>Candidatus Ozemobacteria</taxon>
        <taxon>Candidatus Ozemobacterales</taxon>
        <taxon>Candidatus Ozemobacteraceae</taxon>
        <taxon>Candidatus Ozemobacter</taxon>
    </lineage>
</organism>
<feature type="transmembrane region" description="Helical" evidence="1">
    <location>
        <begin position="680"/>
        <end position="698"/>
    </location>
</feature>
<reference evidence="2 3" key="1">
    <citation type="submission" date="2018-05" db="EMBL/GenBank/DDBJ databases">
        <title>A metagenomic window into the 2 km-deep terrestrial subsurface aquifer revealed taxonomically and functionally diverse microbial community comprising novel uncultured bacterial lineages.</title>
        <authorList>
            <person name="Kadnikov V.V."/>
            <person name="Mardanov A.V."/>
            <person name="Beletsky A.V."/>
            <person name="Banks D."/>
            <person name="Pimenov N.V."/>
            <person name="Frank Y.A."/>
            <person name="Karnachuk O.V."/>
            <person name="Ravin N.V."/>
        </authorList>
    </citation>
    <scope>NUCLEOTIDE SEQUENCE [LARGE SCALE GENOMIC DNA]</scope>
    <source>
        <strain evidence="2">BY5</strain>
    </source>
</reference>
<dbReference type="Proteomes" id="UP000252355">
    <property type="component" value="Unassembled WGS sequence"/>
</dbReference>
<feature type="transmembrane region" description="Helical" evidence="1">
    <location>
        <begin position="718"/>
        <end position="739"/>
    </location>
</feature>
<comment type="caution">
    <text evidence="2">The sequence shown here is derived from an EMBL/GenBank/DDBJ whole genome shotgun (WGS) entry which is preliminary data.</text>
</comment>
<feature type="transmembrane region" description="Helical" evidence="1">
    <location>
        <begin position="582"/>
        <end position="605"/>
    </location>
</feature>
<feature type="transmembrane region" description="Helical" evidence="1">
    <location>
        <begin position="78"/>
        <end position="103"/>
    </location>
</feature>
<dbReference type="Pfam" id="PF01564">
    <property type="entry name" value="Spermine_synth"/>
    <property type="match status" value="1"/>
</dbReference>
<gene>
    <name evidence="2" type="ORF">OZSIB_1986</name>
</gene>
<feature type="transmembrane region" description="Helical" evidence="1">
    <location>
        <begin position="778"/>
        <end position="796"/>
    </location>
</feature>
<feature type="transmembrane region" description="Helical" evidence="1">
    <location>
        <begin position="751"/>
        <end position="772"/>
    </location>
</feature>
<keyword evidence="1" id="KW-0812">Transmembrane</keyword>
<keyword evidence="1" id="KW-0472">Membrane</keyword>
<feature type="transmembrane region" description="Helical" evidence="1">
    <location>
        <begin position="38"/>
        <end position="66"/>
    </location>
</feature>
<feature type="transmembrane region" description="Helical" evidence="1">
    <location>
        <begin position="617"/>
        <end position="637"/>
    </location>
</feature>
<evidence type="ECO:0008006" key="4">
    <source>
        <dbReference type="Google" id="ProtNLM"/>
    </source>
</evidence>
<evidence type="ECO:0000313" key="3">
    <source>
        <dbReference type="Proteomes" id="UP000252355"/>
    </source>
</evidence>
<accession>A0A367ZIT7</accession>
<evidence type="ECO:0000256" key="1">
    <source>
        <dbReference type="SAM" id="Phobius"/>
    </source>
</evidence>
<feature type="transmembrane region" description="Helical" evidence="1">
    <location>
        <begin position="170"/>
        <end position="189"/>
    </location>
</feature>
<evidence type="ECO:0000313" key="2">
    <source>
        <dbReference type="EMBL" id="RCK77948.1"/>
    </source>
</evidence>
<protein>
    <recommendedName>
        <fullName evidence="4">Spermidine synthase</fullName>
    </recommendedName>
</protein>
<feature type="transmembrane region" description="Helical" evidence="1">
    <location>
        <begin position="145"/>
        <end position="164"/>
    </location>
</feature>
<proteinExistence type="predicted"/>
<feature type="transmembrane region" description="Helical" evidence="1">
    <location>
        <begin position="649"/>
        <end position="668"/>
    </location>
</feature>
<sequence length="805" mass="87756">MSDPSVAAVGAPAYIGLFLLALATLMDEILLTRVFSVTMWYHFAFMAISVAMFGLTAGGLLVYLWPEAFPAARLWPRVGWCTLLFAILVVGCFLTQLCIPFFFEISVLGLFTLGLIYFVVALPFVASGTVVALVLTRFPARVGRLYAADLVGAASGCLLLHLFLELSDGPTTAFLVAALGALAAIAFGVEGRDRRLQVTGLLVFISLSGFAGWSMVRLAEQAPLIPLRYVKDIIETSSVYEKWNSYSRVRVFGDATRWIKPSGWGFSPIFPPNVRVRQLNINIDGSAGTVMTAFDGATDQLAFLKYDIVNLAHWLRPQADVMVIGIGGGRDLLSALAFSQRSVLGVEINQAIIDIVTYIFGEFTSHLDRHPSIRMVNDEARSFIARHEERFDIIQASLIDTWAATVAGAFALSENGLYTLEAWDLFFRRLKPGGILTFSRWYVHQRPYEMYRLVALAAGALRRLGVARLRDHLLLAKTPAPEYTTHPLDGVCTLLVSPTPFTPQDLEQFASVTTALRFDPLLTPHATADPFLEAMLTDHAFESFLAAQPIDLSPPTDDRPFFFNVRRLSDVLDPAAWNTGPVFLLTALLGIVSLLTLGCILLPLWMARPAERPLAHWPFLVFFAAIGAGFMSVEVAVMQQLMVFLGHPVYGLTVVLFTFLLSGGLGSLTVPARFEAFRPAAFRLGALGFVLIAVLLGWPRLSTALVAASTPVRLGVTVALLIPLGFFMGMPFPLGMALAGPTAGSLAPWFWGMNGATSIVASVLAMILAFGFGISRALWFGLGCYVIAGLALFLAWRQITDRPVA</sequence>
<dbReference type="SUPFAM" id="SSF53335">
    <property type="entry name" value="S-adenosyl-L-methionine-dependent methyltransferases"/>
    <property type="match status" value="1"/>
</dbReference>
<dbReference type="Gene3D" id="3.40.50.150">
    <property type="entry name" value="Vaccinia Virus protein VP39"/>
    <property type="match status" value="1"/>
</dbReference>
<dbReference type="InterPro" id="IPR029063">
    <property type="entry name" value="SAM-dependent_MTases_sf"/>
</dbReference>
<feature type="transmembrane region" description="Helical" evidence="1">
    <location>
        <begin position="7"/>
        <end position="26"/>
    </location>
</feature>
<name>A0A367ZIT7_9BACT</name>
<feature type="transmembrane region" description="Helical" evidence="1">
    <location>
        <begin position="115"/>
        <end position="138"/>
    </location>
</feature>
<dbReference type="AlphaFoldDB" id="A0A367ZIT7"/>
<dbReference type="EMBL" id="QOQW01000030">
    <property type="protein sequence ID" value="RCK77948.1"/>
    <property type="molecule type" value="Genomic_DNA"/>
</dbReference>
<keyword evidence="1" id="KW-1133">Transmembrane helix</keyword>